<gene>
    <name evidence="2" type="ORF">DN757_13950</name>
</gene>
<sequence>MIMLTADRAVESLVEKFASVCSDDYSLKTDRSPEIIDYVMGATDKFPNMMGKTSHYVYRTVDALTKLGKKHEGDLFFRAGAVAMHLESNYFRRSPWGVSAFDACLGEDSEAYGLNGKSKNPDRMAALSSRLKKMKQFAGEQEILTELKRRVKRAQWLFDSKKADSEGNFRDVVDALMLVHLCLQLQDDFTNTDEIKESREMLPRLFQHLLANDTVKLREELYSLIEPLIAGSVQGKQNSSTQLLEEEFLQQNRSELIAKHYPEITFSPKHHISHAVFHQTMVLVSSALLYLTNIHGGKQRFLENVSGTGAVLHEIIQHLHELYPMEVRQYLLSMNPRSRNANELLAGIVPLEEPYQLIETLRLELNSYRVSWNTLKAAIASQPEQSKRAYEIVKAPFLKLCFQKMMLDQDIPLLQSDVTIEEAVFQVLRQPLEGGRQGLAIARYLSGEYSIEEYWADKDSRGLFNHVNRDRKRVNLLISISFLPIDSEPMHRFAILLTHPDWTIDIVSDMYHSYAFSGEQILNTYGNDPQVKREQLLTSLISLNGMTDYTYLSMPQDEYRRILQQNMEHALKQYKKLPTDTRILTLEVAFEQRDTLPKKQLVAAVQAGLQDASKRANSIALAEFNRIPDQELYMMIYRAEKKAAIKEMALTAIRSLDNSKQLYTELLENEKSAEWKNLIQILLDTAELSPEYAHAALADLADAKKMSRISWLPLKELPALIREADGQPLDDRIKQYVLVQSIDHGSGPNERLNELREYVSETSLIRFSKELLQLWIQEEAPAKEKWIMYLSALFGDIEIVHILTPQIKEWTENSRGAIAAEAVKVLAFLNEPAALMAIDKIKRSVKNRQVKGAAEEALQLAAENLGLTAEQLEDRLVTSLGFDEKGTLQLSYGERSFQVKVNADLQVVVLNEETGKAVKSLPAPAQKDDPELAAQSKARFTQLKKDLKTMVTIQTQRLEESLSKQRLWTAEEWTALFVDNVIMQKFAVGLIWGIYEQDELLHTFRYMEDGTFNTVDEDETELPSGAQIGLVHPLELDQETLEGWITQLEDYEVKQPFEQLKRAIHLVEAEDQAKTEYDRLPQEEFSPTALPKALEKYGWIKGPAQDGGWFNAFYKEYGDLVAELQFSGTSITYYEGMEDVTLESLHFFKPHGTRQHYYYADHKSIALGKIPGRVFSETIYDILRATGR</sequence>
<evidence type="ECO:0000313" key="3">
    <source>
        <dbReference type="Proteomes" id="UP000249204"/>
    </source>
</evidence>
<organism evidence="2 3">
    <name type="scientific">Paenibacillus silvae</name>
    <dbReference type="NCBI Taxonomy" id="1325358"/>
    <lineage>
        <taxon>Bacteria</taxon>
        <taxon>Bacillati</taxon>
        <taxon>Bacillota</taxon>
        <taxon>Bacilli</taxon>
        <taxon>Bacillales</taxon>
        <taxon>Paenibacillaceae</taxon>
        <taxon>Paenibacillus</taxon>
    </lineage>
</organism>
<proteinExistence type="predicted"/>
<dbReference type="InterPro" id="IPR025406">
    <property type="entry name" value="DUF4132"/>
</dbReference>
<dbReference type="EMBL" id="QKWW01000038">
    <property type="protein sequence ID" value="PZT54975.1"/>
    <property type="molecule type" value="Genomic_DNA"/>
</dbReference>
<name>A0A2W6NH82_9BACL</name>
<dbReference type="Pfam" id="PF13569">
    <property type="entry name" value="DUF4132"/>
    <property type="match status" value="1"/>
</dbReference>
<accession>A0A2W6NH82</accession>
<comment type="caution">
    <text evidence="2">The sequence shown here is derived from an EMBL/GenBank/DDBJ whole genome shotgun (WGS) entry which is preliminary data.</text>
</comment>
<dbReference type="Proteomes" id="UP000249204">
    <property type="component" value="Unassembled WGS sequence"/>
</dbReference>
<evidence type="ECO:0000313" key="2">
    <source>
        <dbReference type="EMBL" id="PZT54975.1"/>
    </source>
</evidence>
<protein>
    <recommendedName>
        <fullName evidence="1">DUF4132 domain-containing protein</fullName>
    </recommendedName>
</protein>
<evidence type="ECO:0000259" key="1">
    <source>
        <dbReference type="Pfam" id="PF13569"/>
    </source>
</evidence>
<dbReference type="AlphaFoldDB" id="A0A2W6NH82"/>
<reference evidence="2 3" key="1">
    <citation type="submission" date="2018-06" db="EMBL/GenBank/DDBJ databases">
        <title>Isolation of heavy metals resistant Paenibacillus silvae NC2 from Gold-Copper mine in ZiJin, China.</title>
        <authorList>
            <person name="Xu J."/>
            <person name="Mazhar H.S."/>
            <person name="Rensing C."/>
        </authorList>
    </citation>
    <scope>NUCLEOTIDE SEQUENCE [LARGE SCALE GENOMIC DNA]</scope>
    <source>
        <strain evidence="2 3">NC2</strain>
    </source>
</reference>
<feature type="domain" description="DUF4132" evidence="1">
    <location>
        <begin position="915"/>
        <end position="1099"/>
    </location>
</feature>